<dbReference type="RefSeq" id="WP_144645875.1">
    <property type="nucleotide sequence ID" value="NZ_BNAX01000047.1"/>
</dbReference>
<comment type="caution">
    <text evidence="3">The sequence shown here is derived from an EMBL/GenBank/DDBJ whole genome shotgun (WGS) entry which is preliminary data.</text>
</comment>
<dbReference type="PANTHER" id="PTHR11487">
    <property type="entry name" value="THIOESTERASE"/>
    <property type="match status" value="1"/>
</dbReference>
<evidence type="ECO:0000256" key="1">
    <source>
        <dbReference type="ARBA" id="ARBA00007169"/>
    </source>
</evidence>
<name>A0A557ZQ27_9PSEU</name>
<dbReference type="InterPro" id="IPR029058">
    <property type="entry name" value="AB_hydrolase_fold"/>
</dbReference>
<dbReference type="PANTHER" id="PTHR11487:SF0">
    <property type="entry name" value="S-ACYL FATTY ACID SYNTHASE THIOESTERASE, MEDIUM CHAIN"/>
    <property type="match status" value="1"/>
</dbReference>
<organism evidence="3 4">
    <name type="scientific">Amycolatopsis acidiphila</name>
    <dbReference type="NCBI Taxonomy" id="715473"/>
    <lineage>
        <taxon>Bacteria</taxon>
        <taxon>Bacillati</taxon>
        <taxon>Actinomycetota</taxon>
        <taxon>Actinomycetes</taxon>
        <taxon>Pseudonocardiales</taxon>
        <taxon>Pseudonocardiaceae</taxon>
        <taxon>Amycolatopsis</taxon>
    </lineage>
</organism>
<keyword evidence="4" id="KW-1185">Reference proteome</keyword>
<dbReference type="Gene3D" id="3.40.50.1820">
    <property type="entry name" value="alpha/beta hydrolase"/>
    <property type="match status" value="1"/>
</dbReference>
<gene>
    <name evidence="3" type="ORF">FNH06_38135</name>
</gene>
<evidence type="ECO:0000313" key="3">
    <source>
        <dbReference type="EMBL" id="TVT14129.1"/>
    </source>
</evidence>
<comment type="similarity">
    <text evidence="1">Belongs to the thioesterase family.</text>
</comment>
<evidence type="ECO:0000259" key="2">
    <source>
        <dbReference type="Pfam" id="PF00975"/>
    </source>
</evidence>
<feature type="domain" description="Thioesterase" evidence="2">
    <location>
        <begin position="15"/>
        <end position="226"/>
    </location>
</feature>
<accession>A0A557ZQ27</accession>
<dbReference type="SUPFAM" id="SSF53474">
    <property type="entry name" value="alpha/beta-Hydrolases"/>
    <property type="match status" value="1"/>
</dbReference>
<sequence>MAGCWFDPPVGEGLHLYCFPHVGGSESLYAGWQERLSLQVVPVLLPGRGRRADDPALMSAEEIAVPLARQIAIHSRQQREIALFGHSMGALLAYVTAVALERDHGMSPVRLFVAAAGAPHRPSRLRPVRMLPDEELLAEVLAVGGTPDAVRYDQETLRNAVPALRADAAVVETYRHDGHVLSCPITVFLGAADPVVTRDSARRWSELTATPATICTLPGDHFFVRDPLVADMVQMELTGSAVG</sequence>
<protein>
    <submittedName>
        <fullName evidence="3">Thioesterase</fullName>
    </submittedName>
</protein>
<dbReference type="GO" id="GO:0008610">
    <property type="term" value="P:lipid biosynthetic process"/>
    <property type="evidence" value="ECO:0007669"/>
    <property type="project" value="TreeGrafter"/>
</dbReference>
<dbReference type="Proteomes" id="UP000318578">
    <property type="component" value="Unassembled WGS sequence"/>
</dbReference>
<dbReference type="InterPro" id="IPR001031">
    <property type="entry name" value="Thioesterase"/>
</dbReference>
<dbReference type="EMBL" id="VJZA01000143">
    <property type="protein sequence ID" value="TVT14129.1"/>
    <property type="molecule type" value="Genomic_DNA"/>
</dbReference>
<dbReference type="AlphaFoldDB" id="A0A557ZQ27"/>
<dbReference type="InterPro" id="IPR012223">
    <property type="entry name" value="TEII"/>
</dbReference>
<dbReference type="OrthoDB" id="4169718at2"/>
<evidence type="ECO:0000313" key="4">
    <source>
        <dbReference type="Proteomes" id="UP000318578"/>
    </source>
</evidence>
<reference evidence="3 4" key="1">
    <citation type="submission" date="2019-07" db="EMBL/GenBank/DDBJ databases">
        <title>New species of Amycolatopsis and Streptomyces.</title>
        <authorList>
            <person name="Duangmal K."/>
            <person name="Teo W.F.A."/>
            <person name="Lipun K."/>
        </authorList>
    </citation>
    <scope>NUCLEOTIDE SEQUENCE [LARGE SCALE GENOMIC DNA]</scope>
    <source>
        <strain evidence="3 4">JCM 30562</strain>
    </source>
</reference>
<proteinExistence type="inferred from homology"/>
<dbReference type="Pfam" id="PF00975">
    <property type="entry name" value="Thioesterase"/>
    <property type="match status" value="1"/>
</dbReference>